<evidence type="ECO:0000256" key="1">
    <source>
        <dbReference type="SAM" id="MobiDB-lite"/>
    </source>
</evidence>
<dbReference type="GO" id="GO:0045732">
    <property type="term" value="P:positive regulation of protein catabolic process"/>
    <property type="evidence" value="ECO:0007669"/>
    <property type="project" value="TreeGrafter"/>
</dbReference>
<dbReference type="GO" id="GO:0005840">
    <property type="term" value="C:ribosome"/>
    <property type="evidence" value="ECO:0007669"/>
    <property type="project" value="TreeGrafter"/>
</dbReference>
<protein>
    <submittedName>
        <fullName evidence="2">ClpXP protease specificity-enhancing factor</fullName>
    </submittedName>
</protein>
<evidence type="ECO:0000313" key="3">
    <source>
        <dbReference type="Proteomes" id="UP000501168"/>
    </source>
</evidence>
<accession>A0A6G9IDG1</accession>
<gene>
    <name evidence="2" type="ORF">IPMB12_09405</name>
</gene>
<dbReference type="GO" id="GO:0006508">
    <property type="term" value="P:proteolysis"/>
    <property type="evidence" value="ECO:0007669"/>
    <property type="project" value="UniProtKB-KW"/>
</dbReference>
<dbReference type="EMBL" id="CP050253">
    <property type="protein sequence ID" value="QIQ21877.1"/>
    <property type="molecule type" value="Genomic_DNA"/>
</dbReference>
<dbReference type="PANTHER" id="PTHR37486:SF1">
    <property type="entry name" value="STRINGENT STARVATION PROTEIN B"/>
    <property type="match status" value="1"/>
</dbReference>
<proteinExistence type="predicted"/>
<dbReference type="InterPro" id="IPR036760">
    <property type="entry name" value="SspB-like_sf"/>
</dbReference>
<dbReference type="Pfam" id="PF04386">
    <property type="entry name" value="SspB"/>
    <property type="match status" value="1"/>
</dbReference>
<dbReference type="NCBIfam" id="NF008763">
    <property type="entry name" value="PRK11798.1-2"/>
    <property type="match status" value="1"/>
</dbReference>
<dbReference type="GO" id="GO:0005829">
    <property type="term" value="C:cytosol"/>
    <property type="evidence" value="ECO:0007669"/>
    <property type="project" value="TreeGrafter"/>
</dbReference>
<dbReference type="SUPFAM" id="SSF101738">
    <property type="entry name" value="SspB-like"/>
    <property type="match status" value="1"/>
</dbReference>
<sequence length="139" mass="15761">MELSEMSPRRPYLFRAFYDWILDNELTPYVVVDATRYGVDVPFEFVKDGQIVLNIAPQSVGQFNLNNDGLAFNARFGGVPHQITVPMSAIEAIYARENGAGIAFEPEPFYDKERDKQLAQEDATNKPDTKGRPTFRVVK</sequence>
<dbReference type="InParanoid" id="A0A6G9IDG1"/>
<dbReference type="InterPro" id="IPR007481">
    <property type="entry name" value="SspB"/>
</dbReference>
<name>A0A6G9IDG1_9GAMM</name>
<keyword evidence="3" id="KW-1185">Reference proteome</keyword>
<dbReference type="FunCoup" id="A0A6G9IDG1">
    <property type="interactions" value="107"/>
</dbReference>
<reference evidence="2 3" key="1">
    <citation type="submission" date="2020-03" db="EMBL/GenBank/DDBJ databases">
        <title>Complete genome sequence of Orbus sp. IPMB12 (BCRC 80908).</title>
        <authorList>
            <person name="Lo W.-S."/>
            <person name="Chang T.-H."/>
            <person name="Kuo C.-H."/>
        </authorList>
    </citation>
    <scope>NUCLEOTIDE SEQUENCE [LARGE SCALE GENOMIC DNA]</scope>
    <source>
        <strain evidence="2 3">IPMB12</strain>
    </source>
</reference>
<dbReference type="PIRSF" id="PIRSF005276">
    <property type="entry name" value="SspB"/>
    <property type="match status" value="1"/>
</dbReference>
<dbReference type="KEGG" id="orb:IPMB12_09405"/>
<dbReference type="AlphaFoldDB" id="A0A6G9IDG1"/>
<dbReference type="Gene3D" id="2.30.30.220">
    <property type="entry name" value="SspB-like"/>
    <property type="match status" value="1"/>
</dbReference>
<dbReference type="NCBIfam" id="NF008769">
    <property type="entry name" value="PRK11798.2-5"/>
    <property type="match status" value="1"/>
</dbReference>
<evidence type="ECO:0000313" key="2">
    <source>
        <dbReference type="EMBL" id="QIQ21877.1"/>
    </source>
</evidence>
<feature type="region of interest" description="Disordered" evidence="1">
    <location>
        <begin position="113"/>
        <end position="139"/>
    </location>
</feature>
<dbReference type="RefSeq" id="WP_166917099.1">
    <property type="nucleotide sequence ID" value="NZ_CP050253.1"/>
</dbReference>
<dbReference type="PANTHER" id="PTHR37486">
    <property type="entry name" value="STRINGENT STARVATION PROTEIN B"/>
    <property type="match status" value="1"/>
</dbReference>
<keyword evidence="2" id="KW-0378">Hydrolase</keyword>
<organism evidence="2 3">
    <name type="scientific">Zophobihabitans entericus</name>
    <dbReference type="NCBI Taxonomy" id="1635327"/>
    <lineage>
        <taxon>Bacteria</taxon>
        <taxon>Pseudomonadati</taxon>
        <taxon>Pseudomonadota</taxon>
        <taxon>Gammaproteobacteria</taxon>
        <taxon>Orbales</taxon>
        <taxon>Orbaceae</taxon>
        <taxon>Zophobihabitans</taxon>
    </lineage>
</organism>
<dbReference type="GO" id="GO:0008233">
    <property type="term" value="F:peptidase activity"/>
    <property type="evidence" value="ECO:0007669"/>
    <property type="project" value="UniProtKB-KW"/>
</dbReference>
<feature type="compositionally biased region" description="Basic and acidic residues" evidence="1">
    <location>
        <begin position="113"/>
        <end position="131"/>
    </location>
</feature>
<keyword evidence="2" id="KW-0645">Protease</keyword>
<dbReference type="Proteomes" id="UP000501168">
    <property type="component" value="Chromosome"/>
</dbReference>